<evidence type="ECO:0000313" key="2">
    <source>
        <dbReference type="EMBL" id="WPZ23953.1"/>
    </source>
</evidence>
<name>A0ABZ0V7G9_9RHOB</name>
<evidence type="ECO:0000256" key="1">
    <source>
        <dbReference type="SAM" id="Coils"/>
    </source>
</evidence>
<evidence type="ECO:0008006" key="4">
    <source>
        <dbReference type="Google" id="ProtNLM"/>
    </source>
</evidence>
<accession>A0ABZ0V7G9</accession>
<protein>
    <recommendedName>
        <fullName evidence="4">Transposase</fullName>
    </recommendedName>
</protein>
<evidence type="ECO:0000313" key="3">
    <source>
        <dbReference type="Proteomes" id="UP001326567"/>
    </source>
</evidence>
<organism evidence="2 3">
    <name type="scientific">Sulfitobacter faviae</name>
    <dbReference type="NCBI Taxonomy" id="1775881"/>
    <lineage>
        <taxon>Bacteria</taxon>
        <taxon>Pseudomonadati</taxon>
        <taxon>Pseudomonadota</taxon>
        <taxon>Alphaproteobacteria</taxon>
        <taxon>Rhodobacterales</taxon>
        <taxon>Roseobacteraceae</taxon>
        <taxon>Sulfitobacter</taxon>
    </lineage>
</organism>
<dbReference type="Proteomes" id="UP001326567">
    <property type="component" value="Plasmid unnamed05"/>
</dbReference>
<sequence>MKMITSRKVENKILSLEAEIARLKRKQIQIKEGLSWNEEKAQQVSDLEDEVRQVELEKQCIEVRFVAELAAALSQANGKAWAWTISAEDLIELAHEYEDHLDTHGVRVKNRPGAEVEFRPAGKVSRSQIGISITTRVVMRRVRDGWRLVYAKRDRCYANQTEFKEITVKPAAYEDMIRHATRNVRVWKKATPKNPPKDLAA</sequence>
<gene>
    <name evidence="2" type="ORF">T7987_19220</name>
</gene>
<keyword evidence="2" id="KW-0614">Plasmid</keyword>
<dbReference type="RefSeq" id="WP_322330107.1">
    <property type="nucleotide sequence ID" value="NZ_CP139730.1"/>
</dbReference>
<proteinExistence type="predicted"/>
<feature type="coiled-coil region" evidence="1">
    <location>
        <begin position="6"/>
        <end position="64"/>
    </location>
</feature>
<keyword evidence="1" id="KW-0175">Coiled coil</keyword>
<reference evidence="2 3" key="1">
    <citation type="submission" date="2023-11" db="EMBL/GenBank/DDBJ databases">
        <title>From the Deep-Sea to the Surface: Bacterial Genomes Isolated from the Moytirra Hydrothermal Vent Plume.</title>
        <authorList>
            <person name="Major S.R."/>
        </authorList>
    </citation>
    <scope>NUCLEOTIDE SEQUENCE [LARGE SCALE GENOMIC DNA]</scope>
    <source>
        <strain evidence="2 3">OXR-9</strain>
        <plasmid evidence="2 3">unnamed05</plasmid>
    </source>
</reference>
<dbReference type="EMBL" id="CP139730">
    <property type="protein sequence ID" value="WPZ23953.1"/>
    <property type="molecule type" value="Genomic_DNA"/>
</dbReference>
<geneLocation type="plasmid" evidence="2 3">
    <name>unnamed05</name>
</geneLocation>
<keyword evidence="3" id="KW-1185">Reference proteome</keyword>